<name>A0ABQ5CBH0_9ASTR</name>
<accession>A0ABQ5CBH0</accession>
<dbReference type="EMBL" id="BQNB010014055">
    <property type="protein sequence ID" value="GJT23442.1"/>
    <property type="molecule type" value="Genomic_DNA"/>
</dbReference>
<gene>
    <name evidence="1" type="ORF">Tco_0893379</name>
</gene>
<protein>
    <submittedName>
        <fullName evidence="1">Uncharacterized protein</fullName>
    </submittedName>
</protein>
<evidence type="ECO:0000313" key="1">
    <source>
        <dbReference type="EMBL" id="GJT23442.1"/>
    </source>
</evidence>
<dbReference type="Proteomes" id="UP001151760">
    <property type="component" value="Unassembled WGS sequence"/>
</dbReference>
<reference evidence="1" key="1">
    <citation type="journal article" date="2022" name="Int. J. Mol. Sci.">
        <title>Draft Genome of Tanacetum Coccineum: Genomic Comparison of Closely Related Tanacetum-Family Plants.</title>
        <authorList>
            <person name="Yamashiro T."/>
            <person name="Shiraishi A."/>
            <person name="Nakayama K."/>
            <person name="Satake H."/>
        </authorList>
    </citation>
    <scope>NUCLEOTIDE SEQUENCE</scope>
</reference>
<organism evidence="1 2">
    <name type="scientific">Tanacetum coccineum</name>
    <dbReference type="NCBI Taxonomy" id="301880"/>
    <lineage>
        <taxon>Eukaryota</taxon>
        <taxon>Viridiplantae</taxon>
        <taxon>Streptophyta</taxon>
        <taxon>Embryophyta</taxon>
        <taxon>Tracheophyta</taxon>
        <taxon>Spermatophyta</taxon>
        <taxon>Magnoliopsida</taxon>
        <taxon>eudicotyledons</taxon>
        <taxon>Gunneridae</taxon>
        <taxon>Pentapetalae</taxon>
        <taxon>asterids</taxon>
        <taxon>campanulids</taxon>
        <taxon>Asterales</taxon>
        <taxon>Asteraceae</taxon>
        <taxon>Asteroideae</taxon>
        <taxon>Anthemideae</taxon>
        <taxon>Anthemidinae</taxon>
        <taxon>Tanacetum</taxon>
    </lineage>
</organism>
<reference evidence="1" key="2">
    <citation type="submission" date="2022-01" db="EMBL/GenBank/DDBJ databases">
        <authorList>
            <person name="Yamashiro T."/>
            <person name="Shiraishi A."/>
            <person name="Satake H."/>
            <person name="Nakayama K."/>
        </authorList>
    </citation>
    <scope>NUCLEOTIDE SEQUENCE</scope>
</reference>
<proteinExistence type="predicted"/>
<keyword evidence="2" id="KW-1185">Reference proteome</keyword>
<evidence type="ECO:0000313" key="2">
    <source>
        <dbReference type="Proteomes" id="UP001151760"/>
    </source>
</evidence>
<sequence length="133" mass="14955">MGTDPTIRLRRESFPTFVDWRINALKDEMPVKGLSRRYFLGDDVHLTFLNDNDWVGAPNPTKVKTGTRPRAAHEVPLLTATANRVIVMEDATVASGSSGTPCQDMVDHTVPIKGRPTKFNYGVLTLGERYRRR</sequence>
<comment type="caution">
    <text evidence="1">The sequence shown here is derived from an EMBL/GenBank/DDBJ whole genome shotgun (WGS) entry which is preliminary data.</text>
</comment>